<proteinExistence type="predicted"/>
<dbReference type="Proteomes" id="UP000811365">
    <property type="component" value="Unassembled WGS sequence"/>
</dbReference>
<comment type="caution">
    <text evidence="1">The sequence shown here is derived from an EMBL/GenBank/DDBJ whole genome shotgun (WGS) entry which is preliminary data.</text>
</comment>
<name>A0A9E1GLW3_9FIRM</name>
<organism evidence="1 2">
    <name type="scientific">Faecalibacterium prausnitzii</name>
    <dbReference type="NCBI Taxonomy" id="853"/>
    <lineage>
        <taxon>Bacteria</taxon>
        <taxon>Bacillati</taxon>
        <taxon>Bacillota</taxon>
        <taxon>Clostridia</taxon>
        <taxon>Eubacteriales</taxon>
        <taxon>Oscillospiraceae</taxon>
        <taxon>Faecalibacterium</taxon>
    </lineage>
</organism>
<sequence>MFYVEQVFFDNGPVRVTVYSEKVTNGLIFRDYKEATPEKPLMKELPGRMIYVDACPTLLAALARAAQLGKENGVQFRMAADVRTQAASARAKRGAKSRWKK</sequence>
<evidence type="ECO:0000313" key="2">
    <source>
        <dbReference type="Proteomes" id="UP000811365"/>
    </source>
</evidence>
<accession>A0A9E1GLW3</accession>
<evidence type="ECO:0000313" key="1">
    <source>
        <dbReference type="EMBL" id="MBS6622766.1"/>
    </source>
</evidence>
<dbReference type="AlphaFoldDB" id="A0A9E1GLW3"/>
<gene>
    <name evidence="1" type="ORF">KH315_11490</name>
</gene>
<dbReference type="EMBL" id="JAGZYH010000049">
    <property type="protein sequence ID" value="MBS6622766.1"/>
    <property type="molecule type" value="Genomic_DNA"/>
</dbReference>
<protein>
    <submittedName>
        <fullName evidence="1">Uncharacterized protein</fullName>
    </submittedName>
</protein>
<reference evidence="1" key="1">
    <citation type="submission" date="2021-02" db="EMBL/GenBank/DDBJ databases">
        <title>Infant gut strain persistence is associated with maternal origin, phylogeny, and functional potential including surface adhesion and iron acquisition.</title>
        <authorList>
            <person name="Lou Y.C."/>
        </authorList>
    </citation>
    <scope>NUCLEOTIDE SEQUENCE</scope>
    <source>
        <strain evidence="1">L2_039_000G1_dasL2_039_000G1_maxbin2.maxbin.077</strain>
    </source>
</reference>